<evidence type="ECO:0000313" key="3">
    <source>
        <dbReference type="Proteomes" id="UP000177279"/>
    </source>
</evidence>
<dbReference type="EMBL" id="MHVS01000005">
    <property type="protein sequence ID" value="OHA96595.1"/>
    <property type="molecule type" value="Genomic_DNA"/>
</dbReference>
<keyword evidence="1" id="KW-0472">Membrane</keyword>
<sequence length="126" mass="14318">MIKKFRISDEQLALPFRERPARVLSLRRVSYEDRQRTFWVLAGISIFSLFIYFYAVNAIARNTALRSNLEAHLSDAGSRIGALEFSYIELRNGITKEKAGELGFSEVKSPLYVSRNAAAALTFHSE</sequence>
<reference evidence="2 3" key="1">
    <citation type="journal article" date="2016" name="Nat. Commun.">
        <title>Thousands of microbial genomes shed light on interconnected biogeochemical processes in an aquifer system.</title>
        <authorList>
            <person name="Anantharaman K."/>
            <person name="Brown C.T."/>
            <person name="Hug L.A."/>
            <person name="Sharon I."/>
            <person name="Castelle C.J."/>
            <person name="Probst A.J."/>
            <person name="Thomas B.C."/>
            <person name="Singh A."/>
            <person name="Wilkins M.J."/>
            <person name="Karaoz U."/>
            <person name="Brodie E.L."/>
            <person name="Williams K.H."/>
            <person name="Hubbard S.S."/>
            <person name="Banfield J.F."/>
        </authorList>
    </citation>
    <scope>NUCLEOTIDE SEQUENCE [LARGE SCALE GENOMIC DNA]</scope>
</reference>
<dbReference type="Proteomes" id="UP000177279">
    <property type="component" value="Unassembled WGS sequence"/>
</dbReference>
<accession>A0A1G2TH20</accession>
<gene>
    <name evidence="2" type="ORF">A3D49_01845</name>
</gene>
<keyword evidence="1" id="KW-0812">Transmembrane</keyword>
<evidence type="ECO:0000256" key="1">
    <source>
        <dbReference type="SAM" id="Phobius"/>
    </source>
</evidence>
<dbReference type="AlphaFoldDB" id="A0A1G2TH20"/>
<protein>
    <recommendedName>
        <fullName evidence="4">Cell division protein FtsL</fullName>
    </recommendedName>
</protein>
<comment type="caution">
    <text evidence="2">The sequence shown here is derived from an EMBL/GenBank/DDBJ whole genome shotgun (WGS) entry which is preliminary data.</text>
</comment>
<proteinExistence type="predicted"/>
<evidence type="ECO:0000313" key="2">
    <source>
        <dbReference type="EMBL" id="OHA96595.1"/>
    </source>
</evidence>
<organism evidence="2 3">
    <name type="scientific">Candidatus Zambryskibacteria bacterium RIFCSPHIGHO2_02_FULL_43_37</name>
    <dbReference type="NCBI Taxonomy" id="1802749"/>
    <lineage>
        <taxon>Bacteria</taxon>
        <taxon>Candidatus Zambryskiibacteriota</taxon>
    </lineage>
</organism>
<keyword evidence="1" id="KW-1133">Transmembrane helix</keyword>
<evidence type="ECO:0008006" key="4">
    <source>
        <dbReference type="Google" id="ProtNLM"/>
    </source>
</evidence>
<feature type="transmembrane region" description="Helical" evidence="1">
    <location>
        <begin position="37"/>
        <end position="55"/>
    </location>
</feature>
<name>A0A1G2TH20_9BACT</name>